<dbReference type="InterPro" id="IPR033119">
    <property type="entry name" value="GH11_AS_2"/>
</dbReference>
<evidence type="ECO:0000256" key="1">
    <source>
        <dbReference type="ARBA" id="ARBA00000681"/>
    </source>
</evidence>
<dbReference type="InterPro" id="IPR001137">
    <property type="entry name" value="Glyco_hydro_11"/>
</dbReference>
<dbReference type="Pfam" id="PF00457">
    <property type="entry name" value="Glyco_hydro_11"/>
    <property type="match status" value="1"/>
</dbReference>
<dbReference type="PRINTS" id="PR00911">
    <property type="entry name" value="GLHYDRLASE11"/>
</dbReference>
<accession>A0ABP9S3W6</accession>
<dbReference type="PROSITE" id="PS51173">
    <property type="entry name" value="CBM2"/>
    <property type="match status" value="1"/>
</dbReference>
<comment type="caution">
    <text evidence="14">The sequence shown here is derived from an EMBL/GenBank/DDBJ whole genome shotgun (WGS) entry which is preliminary data.</text>
</comment>
<evidence type="ECO:0000256" key="2">
    <source>
        <dbReference type="ARBA" id="ARBA00004851"/>
    </source>
</evidence>
<dbReference type="EMBL" id="BAABJQ010000015">
    <property type="protein sequence ID" value="GAA5191083.1"/>
    <property type="molecule type" value="Genomic_DNA"/>
</dbReference>
<comment type="pathway">
    <text evidence="2 9 10">Glycan degradation; xylan degradation.</text>
</comment>
<proteinExistence type="inferred from homology"/>
<feature type="active site" description="Nucleophile" evidence="9">
    <location>
        <position position="128"/>
    </location>
</feature>
<dbReference type="EC" id="3.2.1.8" evidence="3 9"/>
<keyword evidence="8 9" id="KW-0624">Polysaccharide degradation</keyword>
<evidence type="ECO:0000259" key="12">
    <source>
        <dbReference type="PROSITE" id="PS51173"/>
    </source>
</evidence>
<evidence type="ECO:0000256" key="7">
    <source>
        <dbReference type="ARBA" id="ARBA00023295"/>
    </source>
</evidence>
<keyword evidence="5 9" id="KW-0378">Hydrolase</keyword>
<dbReference type="InterPro" id="IPR013319">
    <property type="entry name" value="GH11/12"/>
</dbReference>
<dbReference type="RefSeq" id="WP_345632994.1">
    <property type="nucleotide sequence ID" value="NZ_BAABJQ010000015.1"/>
</dbReference>
<dbReference type="Proteomes" id="UP001501570">
    <property type="component" value="Unassembled WGS sequence"/>
</dbReference>
<keyword evidence="6 9" id="KW-0119">Carbohydrate metabolism</keyword>
<keyword evidence="15" id="KW-1185">Reference proteome</keyword>
<dbReference type="Gene3D" id="2.60.120.180">
    <property type="match status" value="1"/>
</dbReference>
<dbReference type="InterPro" id="IPR033123">
    <property type="entry name" value="GH11_dom"/>
</dbReference>
<evidence type="ECO:0000256" key="9">
    <source>
        <dbReference type="PROSITE-ProRule" id="PRU01097"/>
    </source>
</evidence>
<comment type="catalytic activity">
    <reaction evidence="1 9 10">
        <text>Endohydrolysis of (1-&gt;4)-beta-D-xylosidic linkages in xylans.</text>
        <dbReference type="EC" id="3.2.1.8"/>
    </reaction>
</comment>
<evidence type="ECO:0000259" key="13">
    <source>
        <dbReference type="PROSITE" id="PS51761"/>
    </source>
</evidence>
<reference evidence="15" key="1">
    <citation type="journal article" date="2019" name="Int. J. Syst. Evol. Microbiol.">
        <title>The Global Catalogue of Microorganisms (GCM) 10K type strain sequencing project: providing services to taxonomists for standard genome sequencing and annotation.</title>
        <authorList>
            <consortium name="The Broad Institute Genomics Platform"/>
            <consortium name="The Broad Institute Genome Sequencing Center for Infectious Disease"/>
            <person name="Wu L."/>
            <person name="Ma J."/>
        </authorList>
    </citation>
    <scope>NUCLEOTIDE SEQUENCE [LARGE SCALE GENOMIC DNA]</scope>
    <source>
        <strain evidence="15">JCM 18304</strain>
    </source>
</reference>
<keyword evidence="7 9" id="KW-0326">Glycosidase</keyword>
<organism evidence="14 15">
    <name type="scientific">Rugosimonospora acidiphila</name>
    <dbReference type="NCBI Taxonomy" id="556531"/>
    <lineage>
        <taxon>Bacteria</taxon>
        <taxon>Bacillati</taxon>
        <taxon>Actinomycetota</taxon>
        <taxon>Actinomycetes</taxon>
        <taxon>Micromonosporales</taxon>
        <taxon>Micromonosporaceae</taxon>
        <taxon>Rugosimonospora</taxon>
    </lineage>
</organism>
<dbReference type="InterPro" id="IPR008965">
    <property type="entry name" value="CBM2/CBM3_carb-bd_dom_sf"/>
</dbReference>
<keyword evidence="4 9" id="KW-0858">Xylan degradation</keyword>
<dbReference type="PROSITE" id="PS00777">
    <property type="entry name" value="GH11_2"/>
    <property type="match status" value="1"/>
</dbReference>
<sequence>MNDVPARPASRRRGRTRLLLGGVCAAALVAAVAILPGIANADTIVTSNQTGTNNGYFYSFWTAGSGSVSMSLGTGGAYSTSWSNVGNFVAGKGWATGGRMSVNYSGSFNPSGNAYLSLYGWTTNPLVEYYIVDNYGTYRPTGTYKGTVTSDGGTYDIYETTRYNEPSIQGTATFNQYWSVRQSKRTGGTITTGNHFDAWARYGMNLGNFNYMIIATEGYQSSGNSNITLGGSAPPPTTAPPTTRPPTNPPPTTTPPTNPGGGGCRATYSVVSSWTGGFQANVVVANSGSSTLNGWTVHLPLAGGQSITSLWNGVNSGTSGAVTVKNASYNGTIGAGASTSFGYTGNGDGSQTLSGISCTSP</sequence>
<dbReference type="PANTHER" id="PTHR46828">
    <property type="entry name" value="ENDO-1,4-BETA-XYLANASE A-RELATED"/>
    <property type="match status" value="1"/>
</dbReference>
<feature type="domain" description="CBM2" evidence="12">
    <location>
        <begin position="257"/>
        <end position="361"/>
    </location>
</feature>
<evidence type="ECO:0000313" key="14">
    <source>
        <dbReference type="EMBL" id="GAA5191083.1"/>
    </source>
</evidence>
<evidence type="ECO:0000256" key="4">
    <source>
        <dbReference type="ARBA" id="ARBA00022651"/>
    </source>
</evidence>
<dbReference type="SUPFAM" id="SSF49899">
    <property type="entry name" value="Concanavalin A-like lectins/glucanases"/>
    <property type="match status" value="1"/>
</dbReference>
<dbReference type="Gene3D" id="2.60.40.290">
    <property type="match status" value="1"/>
</dbReference>
<dbReference type="InterPro" id="IPR013320">
    <property type="entry name" value="ConA-like_dom_sf"/>
</dbReference>
<protein>
    <recommendedName>
        <fullName evidence="3 9">Endo-1,4-beta-xylanase</fullName>
        <ecNumber evidence="3 9">3.2.1.8</ecNumber>
    </recommendedName>
</protein>
<comment type="similarity">
    <text evidence="9 10">Belongs to the glycosyl hydrolase 11 (cellulase G) family.</text>
</comment>
<dbReference type="SMART" id="SM00637">
    <property type="entry name" value="CBD_II"/>
    <property type="match status" value="1"/>
</dbReference>
<evidence type="ECO:0000256" key="10">
    <source>
        <dbReference type="RuleBase" id="RU362015"/>
    </source>
</evidence>
<dbReference type="PROSITE" id="PS00776">
    <property type="entry name" value="GH11_1"/>
    <property type="match status" value="1"/>
</dbReference>
<dbReference type="InterPro" id="IPR012291">
    <property type="entry name" value="CBM2_carb-bd_dom_sf"/>
</dbReference>
<gene>
    <name evidence="14" type="ORF">GCM10023322_47650</name>
</gene>
<dbReference type="InterPro" id="IPR018208">
    <property type="entry name" value="GH11_AS_1"/>
</dbReference>
<dbReference type="Pfam" id="PF00553">
    <property type="entry name" value="CBM_2"/>
    <property type="match status" value="1"/>
</dbReference>
<dbReference type="InterPro" id="IPR001919">
    <property type="entry name" value="CBD2"/>
</dbReference>
<feature type="domain" description="GH11" evidence="13">
    <location>
        <begin position="44"/>
        <end position="230"/>
    </location>
</feature>
<feature type="compositionally biased region" description="Pro residues" evidence="11">
    <location>
        <begin position="233"/>
        <end position="258"/>
    </location>
</feature>
<feature type="active site" description="Proton donor" evidence="9">
    <location>
        <position position="217"/>
    </location>
</feature>
<dbReference type="SUPFAM" id="SSF49384">
    <property type="entry name" value="Carbohydrate-binding domain"/>
    <property type="match status" value="1"/>
</dbReference>
<evidence type="ECO:0000256" key="5">
    <source>
        <dbReference type="ARBA" id="ARBA00022801"/>
    </source>
</evidence>
<dbReference type="GO" id="GO:0016787">
    <property type="term" value="F:hydrolase activity"/>
    <property type="evidence" value="ECO:0007669"/>
    <property type="project" value="UniProtKB-KW"/>
</dbReference>
<dbReference type="PROSITE" id="PS51761">
    <property type="entry name" value="GH11_3"/>
    <property type="match status" value="1"/>
</dbReference>
<evidence type="ECO:0000256" key="8">
    <source>
        <dbReference type="ARBA" id="ARBA00023326"/>
    </source>
</evidence>
<evidence type="ECO:0000256" key="3">
    <source>
        <dbReference type="ARBA" id="ARBA00012590"/>
    </source>
</evidence>
<name>A0ABP9S3W6_9ACTN</name>
<evidence type="ECO:0000256" key="11">
    <source>
        <dbReference type="SAM" id="MobiDB-lite"/>
    </source>
</evidence>
<evidence type="ECO:0000256" key="6">
    <source>
        <dbReference type="ARBA" id="ARBA00023277"/>
    </source>
</evidence>
<evidence type="ECO:0000313" key="15">
    <source>
        <dbReference type="Proteomes" id="UP001501570"/>
    </source>
</evidence>
<feature type="region of interest" description="Disordered" evidence="11">
    <location>
        <begin position="225"/>
        <end position="264"/>
    </location>
</feature>
<dbReference type="PANTHER" id="PTHR46828:SF2">
    <property type="entry name" value="ENDO-1,4-BETA-XYLANASE A-RELATED"/>
    <property type="match status" value="1"/>
</dbReference>